<accession>W1NYL7</accession>
<reference evidence="3" key="1">
    <citation type="journal article" date="2013" name="Science">
        <title>The Amborella genome and the evolution of flowering plants.</title>
        <authorList>
            <consortium name="Amborella Genome Project"/>
        </authorList>
    </citation>
    <scope>NUCLEOTIDE SEQUENCE [LARGE SCALE GENOMIC DNA]</scope>
</reference>
<evidence type="ECO:0000313" key="3">
    <source>
        <dbReference type="Proteomes" id="UP000017836"/>
    </source>
</evidence>
<dbReference type="OMA" id="LMRIAWF"/>
<dbReference type="AlphaFoldDB" id="W1NYL7"/>
<name>W1NYL7_AMBTC</name>
<gene>
    <name evidence="2" type="ORF">AMTR_s00106p00109820</name>
</gene>
<feature type="transmembrane region" description="Helical" evidence="1">
    <location>
        <begin position="223"/>
        <end position="242"/>
    </location>
</feature>
<dbReference type="Gramene" id="ERN00733">
    <property type="protein sequence ID" value="ERN00733"/>
    <property type="gene ID" value="AMTR_s00106p00109820"/>
</dbReference>
<keyword evidence="3" id="KW-1185">Reference proteome</keyword>
<feature type="transmembrane region" description="Helical" evidence="1">
    <location>
        <begin position="146"/>
        <end position="169"/>
    </location>
</feature>
<organism evidence="2 3">
    <name type="scientific">Amborella trichopoda</name>
    <dbReference type="NCBI Taxonomy" id="13333"/>
    <lineage>
        <taxon>Eukaryota</taxon>
        <taxon>Viridiplantae</taxon>
        <taxon>Streptophyta</taxon>
        <taxon>Embryophyta</taxon>
        <taxon>Tracheophyta</taxon>
        <taxon>Spermatophyta</taxon>
        <taxon>Magnoliopsida</taxon>
        <taxon>Amborellales</taxon>
        <taxon>Amborellaceae</taxon>
        <taxon>Amborella</taxon>
    </lineage>
</organism>
<feature type="transmembrane region" description="Helical" evidence="1">
    <location>
        <begin position="114"/>
        <end position="134"/>
    </location>
</feature>
<evidence type="ECO:0008006" key="4">
    <source>
        <dbReference type="Google" id="ProtNLM"/>
    </source>
</evidence>
<dbReference type="PANTHER" id="PTHR33918">
    <property type="entry name" value="OS01G0704200 PROTEIN"/>
    <property type="match status" value="1"/>
</dbReference>
<dbReference type="OrthoDB" id="733635at2759"/>
<keyword evidence="1" id="KW-1133">Transmembrane helix</keyword>
<sequence length="322" mass="36161">MDNTMVLLSQAPSMLQASPPRAQWDSLMTSLSRPFLQPKFQMFNSRRIHPLLCTRLSHWDTSSLSSAPAVDSGSIIKGNNILDSFEDIAELPFPENQETHVIDMKKQEPQPLKWSMWLFGPSILLITGIIPTLWLPMSSVFLGPNISSLLSLVGLDYIFNMGATLFLLLADACARPKSLKTYAYEIPLSYKCWNMGANIVGLVAPIVMLLASHRGFLQPTLPFISFLILVGPYLLLLSIQILTEMLTWRWRSPVWLLGPIVYEGYRLLQLMRGLRLVGEVGAPTWVVEGLRVLVSLWVLILGVQLMRIAWFAGFAPQTKPQP</sequence>
<feature type="transmembrane region" description="Helical" evidence="1">
    <location>
        <begin position="190"/>
        <end position="211"/>
    </location>
</feature>
<dbReference type="eggNOG" id="ENOG502QQDF">
    <property type="taxonomic scope" value="Eukaryota"/>
</dbReference>
<feature type="transmembrane region" description="Helical" evidence="1">
    <location>
        <begin position="294"/>
        <end position="315"/>
    </location>
</feature>
<keyword evidence="1" id="KW-0472">Membrane</keyword>
<proteinExistence type="predicted"/>
<protein>
    <recommendedName>
        <fullName evidence="4">Transmembrane protein</fullName>
    </recommendedName>
</protein>
<dbReference type="Proteomes" id="UP000017836">
    <property type="component" value="Unassembled WGS sequence"/>
</dbReference>
<evidence type="ECO:0000256" key="1">
    <source>
        <dbReference type="SAM" id="Phobius"/>
    </source>
</evidence>
<keyword evidence="1" id="KW-0812">Transmembrane</keyword>
<evidence type="ECO:0000313" key="2">
    <source>
        <dbReference type="EMBL" id="ERN00733.1"/>
    </source>
</evidence>
<dbReference type="HOGENOM" id="CLU_051944_0_0_1"/>
<dbReference type="KEGG" id="atr:18428803"/>
<dbReference type="PANTHER" id="PTHR33918:SF3">
    <property type="entry name" value="CYTOCHROME P450 FAMILY PROTEIN"/>
    <property type="match status" value="1"/>
</dbReference>
<dbReference type="EMBL" id="KI394815">
    <property type="protein sequence ID" value="ERN00733.1"/>
    <property type="molecule type" value="Genomic_DNA"/>
</dbReference>